<organism evidence="2 3">
    <name type="scientific">Streptomyces viridochromogenes</name>
    <dbReference type="NCBI Taxonomy" id="1938"/>
    <lineage>
        <taxon>Bacteria</taxon>
        <taxon>Bacillati</taxon>
        <taxon>Actinomycetota</taxon>
        <taxon>Actinomycetes</taxon>
        <taxon>Kitasatosporales</taxon>
        <taxon>Streptomycetaceae</taxon>
        <taxon>Streptomyces</taxon>
    </lineage>
</organism>
<protein>
    <submittedName>
        <fullName evidence="2">SpdD-like protein</fullName>
    </submittedName>
</protein>
<accession>A0A0L8KFM0</accession>
<keyword evidence="1" id="KW-1133">Transmembrane helix</keyword>
<feature type="transmembrane region" description="Helical" evidence="1">
    <location>
        <begin position="55"/>
        <end position="74"/>
    </location>
</feature>
<evidence type="ECO:0000313" key="2">
    <source>
        <dbReference type="EMBL" id="KOG24700.1"/>
    </source>
</evidence>
<dbReference type="PATRIC" id="fig|1938.6.peg.4022"/>
<keyword evidence="1" id="KW-0812">Transmembrane</keyword>
<evidence type="ECO:0000256" key="1">
    <source>
        <dbReference type="SAM" id="Phobius"/>
    </source>
</evidence>
<dbReference type="AlphaFoldDB" id="A0A0L8KFM0"/>
<evidence type="ECO:0000313" key="3">
    <source>
        <dbReference type="Proteomes" id="UP000037023"/>
    </source>
</evidence>
<feature type="transmembrane region" description="Helical" evidence="1">
    <location>
        <begin position="80"/>
        <end position="98"/>
    </location>
</feature>
<keyword evidence="1" id="KW-0472">Membrane</keyword>
<dbReference type="Proteomes" id="UP000037023">
    <property type="component" value="Unassembled WGS sequence"/>
</dbReference>
<comment type="caution">
    <text evidence="2">The sequence shown here is derived from an EMBL/GenBank/DDBJ whole genome shotgun (WGS) entry which is preliminary data.</text>
</comment>
<sequence length="105" mass="10519">MLRPHVPVNPLPTGHTIPLLKPTTAANIEPTTPTVPAPAPVAPARTSVQLTPGSALALAAGGGAVVLVVGAVLVSMLLTVAITGVSIAVVAVVLRLLVRDMQKGR</sequence>
<name>A0A0L8KFM0_STRVR</name>
<dbReference type="EMBL" id="LGUP01000177">
    <property type="protein sequence ID" value="KOG24700.1"/>
    <property type="molecule type" value="Genomic_DNA"/>
</dbReference>
<dbReference type="RefSeq" id="WP_033206718.1">
    <property type="nucleotide sequence ID" value="NZ_LGUP01000177.1"/>
</dbReference>
<reference evidence="2 3" key="1">
    <citation type="submission" date="2015-06" db="EMBL/GenBank/DDBJ databases">
        <authorList>
            <person name="Hoefler B.C."/>
            <person name="Straight P.D."/>
        </authorList>
    </citation>
    <scope>NUCLEOTIDE SEQUENCE [LARGE SCALE GENOMIC DNA]</scope>
    <source>
        <strain evidence="2 3">NRRL 3427</strain>
    </source>
</reference>
<proteinExistence type="predicted"/>
<gene>
    <name evidence="2" type="ORF">ADK34_18645</name>
</gene>